<evidence type="ECO:0000313" key="2">
    <source>
        <dbReference type="WBParaSite" id="PS1159_v2.g13687.t1"/>
    </source>
</evidence>
<protein>
    <submittedName>
        <fullName evidence="2">Uncharacterized protein</fullName>
    </submittedName>
</protein>
<proteinExistence type="predicted"/>
<accession>A0AC35F418</accession>
<sequence>MTTKDDFLFSKDKHQGITNTVSHSDKTKEKANTKWKKDSLSDANNSTISLQISAYENLKEITEHDTIFGENVELKKNKINMDKQLFPPFMIQNPFEFPRQQEEEQINEPEVVGFRASQRLLGSDQPTSSNAIRIPTAVAGSHVSNINRGYPPIRLVRPNLVSLIAYNNYFLNFI</sequence>
<name>A0AC35F418_9BILA</name>
<dbReference type="Proteomes" id="UP000887580">
    <property type="component" value="Unplaced"/>
</dbReference>
<organism evidence="1 2">
    <name type="scientific">Panagrolaimus sp. PS1159</name>
    <dbReference type="NCBI Taxonomy" id="55785"/>
    <lineage>
        <taxon>Eukaryota</taxon>
        <taxon>Metazoa</taxon>
        <taxon>Ecdysozoa</taxon>
        <taxon>Nematoda</taxon>
        <taxon>Chromadorea</taxon>
        <taxon>Rhabditida</taxon>
        <taxon>Tylenchina</taxon>
        <taxon>Panagrolaimomorpha</taxon>
        <taxon>Panagrolaimoidea</taxon>
        <taxon>Panagrolaimidae</taxon>
        <taxon>Panagrolaimus</taxon>
    </lineage>
</organism>
<reference evidence="2" key="1">
    <citation type="submission" date="2022-11" db="UniProtKB">
        <authorList>
            <consortium name="WormBaseParasite"/>
        </authorList>
    </citation>
    <scope>IDENTIFICATION</scope>
</reference>
<evidence type="ECO:0000313" key="1">
    <source>
        <dbReference type="Proteomes" id="UP000887580"/>
    </source>
</evidence>
<dbReference type="WBParaSite" id="PS1159_v2.g13687.t1">
    <property type="protein sequence ID" value="PS1159_v2.g13687.t1"/>
    <property type="gene ID" value="PS1159_v2.g13687"/>
</dbReference>